<dbReference type="SMART" id="SM00387">
    <property type="entry name" value="HATPase_c"/>
    <property type="match status" value="1"/>
</dbReference>
<dbReference type="InterPro" id="IPR020575">
    <property type="entry name" value="Hsp90_N"/>
</dbReference>
<sequence length="631" mass="70293">MSDSQTQSSDQSGEERRGFEAEVAKLLRLMVDSVYSEREVFLRELISNAADACDKLRYEALTQPDLTRDDPDFAITVEVDKDAATIRVSDNGIGMNRTEMREHLGTIAKSGTEAFAKQLTGDAAKDVSLIGQFGVGFYASFMVADRVRVISRRAGEQAAQEWESDGHGDYAIRNAERAGRGTDVILHLKDDAREFLDTTKLDDIVRTYSGHIPVPVTIREAGAEDAASVSQGTALWTRPKGDIADEEYTEFYRHVGGGFDEPAWTIHYKAEGMIEYTVLLFVPSMRPMDLFDPARKPRVKLYVRRVYITDDTAELLPGWLRFLRGVIDSEDLPLNISREMLQNNPVVRRMRKAITNKALTELERLADKQPETFAKIWEQFGPVLKEGLYEDADRREQLLKLARFRTTKRDGWVSLADYVAAMKDKQSAIYYVTGEDEAAVARQPQLEGFKARDVEVLLLSDPVDDFWLQVATDFEGKPFKSITRGGSDLKDLGDAPAGDDAEPVADDKLDALIARLKAALGDTVTDVRRSDRLTETPACLVADDAGMDLHLERMLKAHQQMAQAMPKVLEINPGHAMVRAMAEAAGKGDAPILEDAAWLLFDQARVLEGETPDDPAAFSRRLSRLITQGLA</sequence>
<dbReference type="InParanoid" id="A0A4R2PDX3"/>
<evidence type="ECO:0000313" key="11">
    <source>
        <dbReference type="EMBL" id="TCP33412.1"/>
    </source>
</evidence>
<feature type="binding site" evidence="9">
    <location>
        <position position="95"/>
    </location>
    <ligand>
        <name>ATP</name>
        <dbReference type="ChEBI" id="CHEBI:30616"/>
    </ligand>
</feature>
<comment type="function">
    <text evidence="8">Molecular chaperone. Has ATPase activity.</text>
</comment>
<evidence type="ECO:0000256" key="8">
    <source>
        <dbReference type="HAMAP-Rule" id="MF_00505"/>
    </source>
</evidence>
<dbReference type="GO" id="GO:0005737">
    <property type="term" value="C:cytoplasm"/>
    <property type="evidence" value="ECO:0007669"/>
    <property type="project" value="UniProtKB-SubCell"/>
</dbReference>
<dbReference type="InterPro" id="IPR003594">
    <property type="entry name" value="HATPase_dom"/>
</dbReference>
<feature type="binding site" evidence="9">
    <location>
        <begin position="132"/>
        <end position="137"/>
    </location>
    <ligand>
        <name>ATP</name>
        <dbReference type="ChEBI" id="CHEBI:30616"/>
    </ligand>
</feature>
<dbReference type="Gene3D" id="3.30.565.10">
    <property type="entry name" value="Histidine kinase-like ATPase, C-terminal domain"/>
    <property type="match status" value="1"/>
</dbReference>
<dbReference type="SUPFAM" id="SSF54211">
    <property type="entry name" value="Ribosomal protein S5 domain 2-like"/>
    <property type="match status" value="1"/>
</dbReference>
<dbReference type="FunFam" id="3.30.565.10:FF:000009">
    <property type="entry name" value="Molecular chaperone HtpG"/>
    <property type="match status" value="1"/>
</dbReference>
<dbReference type="PRINTS" id="PR00775">
    <property type="entry name" value="HEATSHOCK90"/>
</dbReference>
<dbReference type="GO" id="GO:0005524">
    <property type="term" value="F:ATP binding"/>
    <property type="evidence" value="ECO:0007669"/>
    <property type="project" value="UniProtKB-UniRule"/>
</dbReference>
<keyword evidence="12" id="KW-1185">Reference proteome</keyword>
<dbReference type="GO" id="GO:0140662">
    <property type="term" value="F:ATP-dependent protein folding chaperone"/>
    <property type="evidence" value="ECO:0007669"/>
    <property type="project" value="InterPro"/>
</dbReference>
<comment type="caution">
    <text evidence="8">Lacks conserved residue(s) required for the propagation of feature annotation.</text>
</comment>
<comment type="caution">
    <text evidence="11">The sequence shown here is derived from an EMBL/GenBank/DDBJ whole genome shotgun (WGS) entry which is preliminary data.</text>
</comment>
<proteinExistence type="inferred from homology"/>
<evidence type="ECO:0000256" key="7">
    <source>
        <dbReference type="ARBA" id="ARBA00023186"/>
    </source>
</evidence>
<keyword evidence="6 8" id="KW-0346">Stress response</keyword>
<dbReference type="OrthoDB" id="9802640at2"/>
<evidence type="ECO:0000256" key="5">
    <source>
        <dbReference type="ARBA" id="ARBA00022840"/>
    </source>
</evidence>
<feature type="binding site" evidence="9">
    <location>
        <position position="182"/>
    </location>
    <ligand>
        <name>ATP</name>
        <dbReference type="ChEBI" id="CHEBI:30616"/>
    </ligand>
</feature>
<dbReference type="RefSeq" id="WP_132708699.1">
    <property type="nucleotide sequence ID" value="NZ_JACIGF010000007.1"/>
</dbReference>
<reference evidence="11 12" key="1">
    <citation type="submission" date="2019-03" db="EMBL/GenBank/DDBJ databases">
        <title>Genomic Encyclopedia of Type Strains, Phase IV (KMG-IV): sequencing the most valuable type-strain genomes for metagenomic binning, comparative biology and taxonomic classification.</title>
        <authorList>
            <person name="Goeker M."/>
        </authorList>
    </citation>
    <scope>NUCLEOTIDE SEQUENCE [LARGE SCALE GENOMIC DNA]</scope>
    <source>
        <strain evidence="11 12">DSM 2132</strain>
    </source>
</reference>
<dbReference type="SUPFAM" id="SSF55874">
    <property type="entry name" value="ATPase domain of HSP90 chaperone/DNA topoisomerase II/histidine kinase"/>
    <property type="match status" value="1"/>
</dbReference>
<evidence type="ECO:0000256" key="1">
    <source>
        <dbReference type="ARBA" id="ARBA00004496"/>
    </source>
</evidence>
<dbReference type="GO" id="GO:0016887">
    <property type="term" value="F:ATP hydrolysis activity"/>
    <property type="evidence" value="ECO:0007669"/>
    <property type="project" value="InterPro"/>
</dbReference>
<dbReference type="NCBIfam" id="NF003555">
    <property type="entry name" value="PRK05218.1"/>
    <property type="match status" value="1"/>
</dbReference>
<evidence type="ECO:0000256" key="9">
    <source>
        <dbReference type="PIRSR" id="PIRSR002583-1"/>
    </source>
</evidence>
<dbReference type="Proteomes" id="UP000295399">
    <property type="component" value="Unassembled WGS sequence"/>
</dbReference>
<feature type="binding site" evidence="9">
    <location>
        <begin position="110"/>
        <end position="111"/>
    </location>
    <ligand>
        <name>ATP</name>
        <dbReference type="ChEBI" id="CHEBI:30616"/>
    </ligand>
</feature>
<evidence type="ECO:0000256" key="2">
    <source>
        <dbReference type="ARBA" id="ARBA00008239"/>
    </source>
</evidence>
<keyword evidence="7 8" id="KW-0143">Chaperone</keyword>
<comment type="similarity">
    <text evidence="2 8">Belongs to the heat shock protein 90 family.</text>
</comment>
<accession>A0A4R2PDX3</accession>
<protein>
    <recommendedName>
        <fullName evidence="8">Chaperone protein HtpG</fullName>
    </recommendedName>
    <alternativeName>
        <fullName evidence="8">Heat shock protein HtpG</fullName>
    </alternativeName>
    <alternativeName>
        <fullName evidence="8">High temperature protein G</fullName>
    </alternativeName>
</protein>
<evidence type="ECO:0000259" key="10">
    <source>
        <dbReference type="SMART" id="SM00387"/>
    </source>
</evidence>
<evidence type="ECO:0000256" key="6">
    <source>
        <dbReference type="ARBA" id="ARBA00023016"/>
    </source>
</evidence>
<dbReference type="InterPro" id="IPR001404">
    <property type="entry name" value="Hsp90_fam"/>
</dbReference>
<dbReference type="Gene3D" id="3.40.50.11260">
    <property type="match status" value="1"/>
</dbReference>
<dbReference type="PIRSF" id="PIRSF002583">
    <property type="entry name" value="Hsp90"/>
    <property type="match status" value="1"/>
</dbReference>
<keyword evidence="5 8" id="KW-0067">ATP-binding</keyword>
<dbReference type="Gene3D" id="3.30.230.80">
    <property type="match status" value="1"/>
</dbReference>
<organism evidence="11 12">
    <name type="scientific">Rhodothalassium salexigens DSM 2132</name>
    <dbReference type="NCBI Taxonomy" id="1188247"/>
    <lineage>
        <taxon>Bacteria</taxon>
        <taxon>Pseudomonadati</taxon>
        <taxon>Pseudomonadota</taxon>
        <taxon>Alphaproteobacteria</taxon>
        <taxon>Rhodothalassiales</taxon>
        <taxon>Rhodothalassiaceae</taxon>
        <taxon>Rhodothalassium</taxon>
    </lineage>
</organism>
<feature type="binding site" evidence="9">
    <location>
        <position position="48"/>
    </location>
    <ligand>
        <name>ATP</name>
        <dbReference type="ChEBI" id="CHEBI:30616"/>
    </ligand>
</feature>
<keyword evidence="3 8" id="KW-0963">Cytoplasm</keyword>
<dbReference type="Pfam" id="PF13589">
    <property type="entry name" value="HATPase_c_3"/>
    <property type="match status" value="1"/>
</dbReference>
<dbReference type="SUPFAM" id="SSF110942">
    <property type="entry name" value="HSP90 C-terminal domain"/>
    <property type="match status" value="1"/>
</dbReference>
<keyword evidence="4 8" id="KW-0547">Nucleotide-binding</keyword>
<gene>
    <name evidence="8" type="primary">htpG</name>
    <name evidence="11" type="ORF">EV659_10722</name>
</gene>
<dbReference type="PANTHER" id="PTHR11528">
    <property type="entry name" value="HEAT SHOCK PROTEIN 90 FAMILY MEMBER"/>
    <property type="match status" value="1"/>
</dbReference>
<dbReference type="AlphaFoldDB" id="A0A4R2PDX3"/>
<feature type="domain" description="Histidine kinase/HSP90-like ATPase" evidence="10">
    <location>
        <begin position="37"/>
        <end position="192"/>
    </location>
</feature>
<evidence type="ECO:0000313" key="12">
    <source>
        <dbReference type="Proteomes" id="UP000295399"/>
    </source>
</evidence>
<dbReference type="GO" id="GO:0051082">
    <property type="term" value="F:unfolded protein binding"/>
    <property type="evidence" value="ECO:0007669"/>
    <property type="project" value="UniProtKB-UniRule"/>
</dbReference>
<name>A0A4R2PDX3_RHOSA</name>
<comment type="subunit">
    <text evidence="8">Homodimer.</text>
</comment>
<comment type="subcellular location">
    <subcellularLocation>
        <location evidence="1 8">Cytoplasm</location>
    </subcellularLocation>
</comment>
<dbReference type="InterPro" id="IPR036890">
    <property type="entry name" value="HATPase_C_sf"/>
</dbReference>
<dbReference type="Gene3D" id="1.20.120.790">
    <property type="entry name" value="Heat shock protein 90, C-terminal domain"/>
    <property type="match status" value="1"/>
</dbReference>
<dbReference type="InterPro" id="IPR020568">
    <property type="entry name" value="Ribosomal_Su5_D2-typ_SF"/>
</dbReference>
<evidence type="ECO:0000256" key="4">
    <source>
        <dbReference type="ARBA" id="ARBA00022741"/>
    </source>
</evidence>
<dbReference type="Pfam" id="PF00183">
    <property type="entry name" value="HSP90"/>
    <property type="match status" value="1"/>
</dbReference>
<dbReference type="HAMAP" id="MF_00505">
    <property type="entry name" value="HSP90"/>
    <property type="match status" value="1"/>
</dbReference>
<feature type="region of interest" description="C" evidence="8">
    <location>
        <begin position="554"/>
        <end position="631"/>
    </location>
</feature>
<evidence type="ECO:0000256" key="3">
    <source>
        <dbReference type="ARBA" id="ARBA00022490"/>
    </source>
</evidence>
<dbReference type="InterPro" id="IPR037196">
    <property type="entry name" value="HSP90_C"/>
</dbReference>
<dbReference type="FunCoup" id="A0A4R2PDX3">
    <property type="interactions" value="448"/>
</dbReference>
<feature type="binding site" evidence="9">
    <location>
        <position position="44"/>
    </location>
    <ligand>
        <name>ATP</name>
        <dbReference type="ChEBI" id="CHEBI:30616"/>
    </ligand>
</feature>
<feature type="binding site" evidence="9">
    <location>
        <position position="90"/>
    </location>
    <ligand>
        <name>ATP</name>
        <dbReference type="ChEBI" id="CHEBI:30616"/>
    </ligand>
</feature>
<dbReference type="CDD" id="cd16927">
    <property type="entry name" value="HATPase_Hsp90-like"/>
    <property type="match status" value="1"/>
</dbReference>
<feature type="binding site" evidence="9">
    <location>
        <position position="109"/>
    </location>
    <ligand>
        <name>ATP</name>
        <dbReference type="ChEBI" id="CHEBI:30616"/>
    </ligand>
</feature>
<feature type="binding site" evidence="9">
    <location>
        <position position="338"/>
    </location>
    <ligand>
        <name>ATP</name>
        <dbReference type="ChEBI" id="CHEBI:30616"/>
    </ligand>
</feature>
<dbReference type="EMBL" id="SLXO01000007">
    <property type="protein sequence ID" value="TCP33412.1"/>
    <property type="molecule type" value="Genomic_DNA"/>
</dbReference>
<feature type="region of interest" description="A; substrate-binding" evidence="8">
    <location>
        <begin position="1"/>
        <end position="338"/>
    </location>
</feature>